<dbReference type="STRING" id="658858.E1EYZ6"/>
<evidence type="ECO:0000313" key="4">
    <source>
        <dbReference type="Proteomes" id="UP000008974"/>
    </source>
</evidence>
<sequence length="1022" mass="114446">MAEIGKDYQLVEDCGSFSRHINVQTGEPVIVIHYLLPDASTQPDDRKAIEDFIRLIKAVSYLAIPAPIGTIETDNYCYLIYIDHGYKSLMDITSSDTEQHIISEVAFWEICGELVSTLLHLRTCLAHYGLSLYLESLAPTNIVLDKDYKPRILSLTCLKCISDKPEHLFPHYREAYNVTSIDLLQSVLKYCERVSNKETSTFLHGSGLNDYIARSLGSLLYYLTTGIELEFPLPDTNQLQSTIMSARDVSSERKALLLGLLSNNSIEQDHPLDLYEVYCICCQQIDKQSEKQIDSRPRPDSTSEPIPKMSAGTVDTIESLQTKNAQLEGYTSQIMDELKSKMQEVSDLRAQLAEALKQGEVFAKQLPLFQKEISMLKKKLTEKSTGPPSPRRDSLEEENAALREELSKAYTDLQIEVAAREELERKLRDASPLAAYTEHKDVELEVLQEKVVLLQKKIQERDDLITSLYTSLHSLESIKLPVKASDLARPSVRPALVVDTPGPSATVDSIKHDMVVQQEESLHARSDGEASSIAGSTSISDSHGTRRQLTEISAMMAINHSPTPDVVSPSIDAQLSRLITNSVQRMPISTKKEERGEELNIKDLELNKPARGIVSVPNRSKSVRNILDEPGQKGDLKNPKPSAANYNNNVVDRIYSKSAKRPRIKTPSPKVDNHHFLKARSPTREQEVTEKLIECKLPNQIIRLKSELTPADRLMQKFDYNSEYTIKSGEKNYTPLMEVICNTRQPRAAGSKSVINFKSYAGYIGHQNDQGLTALMIASMKNNEHAVRFLVKHEANLLTVEGYSALYLALLSNHVGIARLLLPYEGFAYEEDQEELTKDGMTHLMGAALSNDIIKTFIYLDSQKGRQNASGYTALMLAAEKGNAEICQLLVSEEKCIKNNEMETALMLASRNGHKNCVRILATSEKGLQNKKGQTALMLASIAGYHELVNILINSEAGKNAYVFDKETGYTALIYAIRHKHKECIEKLAQREGRKPDMRGNLPRMFASTNDILKLCQLLGIQ</sequence>
<dbReference type="AlphaFoldDB" id="E1EYZ6"/>
<evidence type="ECO:0000256" key="2">
    <source>
        <dbReference type="SAM" id="MobiDB-lite"/>
    </source>
</evidence>
<dbReference type="OMA" id="WEICGEL"/>
<dbReference type="OrthoDB" id="20727at2759"/>
<gene>
    <name evidence="3" type="ORF">GLP15_2405</name>
</gene>
<feature type="repeat" description="ANK" evidence="1">
    <location>
        <begin position="870"/>
        <end position="892"/>
    </location>
</feature>
<dbReference type="EMBL" id="ACVC01000078">
    <property type="protein sequence ID" value="EFO64562.1"/>
    <property type="molecule type" value="Genomic_DNA"/>
</dbReference>
<feature type="region of interest" description="Disordered" evidence="2">
    <location>
        <begin position="290"/>
        <end position="314"/>
    </location>
</feature>
<feature type="compositionally biased region" description="Basic and acidic residues" evidence="2">
    <location>
        <begin position="626"/>
        <end position="638"/>
    </location>
</feature>
<evidence type="ECO:0000256" key="1">
    <source>
        <dbReference type="PROSITE-ProRule" id="PRU00023"/>
    </source>
</evidence>
<dbReference type="Pfam" id="PF12796">
    <property type="entry name" value="Ank_2"/>
    <property type="match status" value="3"/>
</dbReference>
<reference evidence="3 4" key="1">
    <citation type="journal article" date="2010" name="BMC Genomics">
        <title>Genome analysis and comparative genomics of a Giardia intestinalis assemblage E isolate.</title>
        <authorList>
            <person name="Jerlstrom-Hultqvist J."/>
            <person name="Franzen O."/>
            <person name="Ankarklev J."/>
            <person name="Xu F."/>
            <person name="Nohynkova E."/>
            <person name="Andersson J.O."/>
            <person name="Svard S.G."/>
            <person name="Andersson B."/>
        </authorList>
    </citation>
    <scope>NUCLEOTIDE SEQUENCE [LARGE SCALE GENOMIC DNA]</scope>
    <source>
        <strain evidence="3 4">P15</strain>
    </source>
</reference>
<dbReference type="InterPro" id="IPR002110">
    <property type="entry name" value="Ankyrin_rpt"/>
</dbReference>
<evidence type="ECO:0000313" key="3">
    <source>
        <dbReference type="EMBL" id="EFO64562.1"/>
    </source>
</evidence>
<dbReference type="SUPFAM" id="SSF56112">
    <property type="entry name" value="Protein kinase-like (PK-like)"/>
    <property type="match status" value="1"/>
</dbReference>
<name>E1EYZ6_GIAIA</name>
<comment type="caution">
    <text evidence="3">The sequence shown here is derived from an EMBL/GenBank/DDBJ whole genome shotgun (WGS) entry which is preliminary data.</text>
</comment>
<dbReference type="PROSITE" id="PS50297">
    <property type="entry name" value="ANK_REP_REGION"/>
    <property type="match status" value="1"/>
</dbReference>
<dbReference type="SMART" id="SM00248">
    <property type="entry name" value="ANK"/>
    <property type="match status" value="6"/>
</dbReference>
<feature type="compositionally biased region" description="Low complexity" evidence="2">
    <location>
        <begin position="530"/>
        <end position="542"/>
    </location>
</feature>
<accession>E1EYZ6</accession>
<proteinExistence type="predicted"/>
<dbReference type="PANTHER" id="PTHR24120">
    <property type="entry name" value="GH07239P"/>
    <property type="match status" value="1"/>
</dbReference>
<feature type="compositionally biased region" description="Basic and acidic residues" evidence="2">
    <location>
        <begin position="290"/>
        <end position="301"/>
    </location>
</feature>
<dbReference type="Proteomes" id="UP000008974">
    <property type="component" value="Unassembled WGS sequence"/>
</dbReference>
<dbReference type="PANTHER" id="PTHR24120:SF4">
    <property type="entry name" value="GH07239P"/>
    <property type="match status" value="1"/>
</dbReference>
<protein>
    <submittedName>
        <fullName evidence="3">Protein 21.1</fullName>
    </submittedName>
</protein>
<feature type="region of interest" description="Disordered" evidence="2">
    <location>
        <begin position="612"/>
        <end position="674"/>
    </location>
</feature>
<keyword evidence="1" id="KW-0040">ANK repeat</keyword>
<dbReference type="SUPFAM" id="SSF48403">
    <property type="entry name" value="Ankyrin repeat"/>
    <property type="match status" value="1"/>
</dbReference>
<dbReference type="InterPro" id="IPR011009">
    <property type="entry name" value="Kinase-like_dom_sf"/>
</dbReference>
<feature type="compositionally biased region" description="Basic and acidic residues" evidence="2">
    <location>
        <begin position="518"/>
        <end position="528"/>
    </location>
</feature>
<dbReference type="VEuPathDB" id="GiardiaDB:GLP15_2405"/>
<organism evidence="3 4">
    <name type="scientific">Giardia intestinalis (strain P15)</name>
    <name type="common">Giardia lamblia</name>
    <dbReference type="NCBI Taxonomy" id="658858"/>
    <lineage>
        <taxon>Eukaryota</taxon>
        <taxon>Metamonada</taxon>
        <taxon>Diplomonadida</taxon>
        <taxon>Hexamitidae</taxon>
        <taxon>Giardiinae</taxon>
        <taxon>Giardia</taxon>
    </lineage>
</organism>
<dbReference type="PROSITE" id="PS50088">
    <property type="entry name" value="ANK_REPEAT"/>
    <property type="match status" value="2"/>
</dbReference>
<feature type="region of interest" description="Disordered" evidence="2">
    <location>
        <begin position="518"/>
        <end position="545"/>
    </location>
</feature>
<dbReference type="InterPro" id="IPR036770">
    <property type="entry name" value="Ankyrin_rpt-contain_sf"/>
</dbReference>
<feature type="repeat" description="ANK" evidence="1">
    <location>
        <begin position="770"/>
        <end position="802"/>
    </location>
</feature>
<dbReference type="Gene3D" id="1.25.40.20">
    <property type="entry name" value="Ankyrin repeat-containing domain"/>
    <property type="match status" value="2"/>
</dbReference>